<dbReference type="SMART" id="SM00342">
    <property type="entry name" value="HTH_ARAC"/>
    <property type="match status" value="1"/>
</dbReference>
<keyword evidence="1" id="KW-0805">Transcription regulation</keyword>
<dbReference type="GO" id="GO:0003700">
    <property type="term" value="F:DNA-binding transcription factor activity"/>
    <property type="evidence" value="ECO:0007669"/>
    <property type="project" value="InterPro"/>
</dbReference>
<evidence type="ECO:0000313" key="5">
    <source>
        <dbReference type="EMBL" id="MBB5423708.1"/>
    </source>
</evidence>
<sequence length="307" mass="34036">MSSNHAGNRRAVVVAPRAFHRFARHWKGKFSAPVLGRKTAKSWLRTSDLAQPTDLDALLVPGFWAESPEHVQSVVGANDRLVAMLARLPKTTLVWSYCTGVCLLAAAGKLNRQPATVTWWLMDTMRKQHRSVAWASEQTCVMNKRTGTASGLNGYLPIAQALIEGQVSPEVFRDLSKLMVLPRPERTHQAFQSLHLIEQSDAMLRSLHALVQRLPANDISVKRIAAQLRMSDPTLSRKVLALTGCGVGEYARKIKLDQVSERLIMTSAPASTISAELGFSSDSGMRRMFKDLTALTPSQYRQMFGRS</sequence>
<keyword evidence="2" id="KW-0238">DNA-binding</keyword>
<keyword evidence="6" id="KW-1185">Reference proteome</keyword>
<keyword evidence="3" id="KW-0804">Transcription</keyword>
<evidence type="ECO:0000256" key="2">
    <source>
        <dbReference type="ARBA" id="ARBA00023125"/>
    </source>
</evidence>
<dbReference type="GO" id="GO:0043565">
    <property type="term" value="F:sequence-specific DNA binding"/>
    <property type="evidence" value="ECO:0007669"/>
    <property type="project" value="InterPro"/>
</dbReference>
<proteinExistence type="predicted"/>
<dbReference type="InterPro" id="IPR018060">
    <property type="entry name" value="HTH_AraC"/>
</dbReference>
<organism evidence="5 6">
    <name type="scientific">Paraburkholderia atlantica</name>
    <dbReference type="NCBI Taxonomy" id="2654982"/>
    <lineage>
        <taxon>Bacteria</taxon>
        <taxon>Pseudomonadati</taxon>
        <taxon>Pseudomonadota</taxon>
        <taxon>Betaproteobacteria</taxon>
        <taxon>Burkholderiales</taxon>
        <taxon>Burkholderiaceae</taxon>
        <taxon>Paraburkholderia</taxon>
    </lineage>
</organism>
<dbReference type="Gene3D" id="1.10.10.60">
    <property type="entry name" value="Homeodomain-like"/>
    <property type="match status" value="1"/>
</dbReference>
<dbReference type="PANTHER" id="PTHR43280">
    <property type="entry name" value="ARAC-FAMILY TRANSCRIPTIONAL REGULATOR"/>
    <property type="match status" value="1"/>
</dbReference>
<name>A0A7W8Q5I4_PARAM</name>
<feature type="domain" description="HTH araC/xylS-type" evidence="4">
    <location>
        <begin position="205"/>
        <end position="303"/>
    </location>
</feature>
<dbReference type="EMBL" id="JACHDD010000003">
    <property type="protein sequence ID" value="MBB5423708.1"/>
    <property type="molecule type" value="Genomic_DNA"/>
</dbReference>
<evidence type="ECO:0000256" key="3">
    <source>
        <dbReference type="ARBA" id="ARBA00023163"/>
    </source>
</evidence>
<evidence type="ECO:0000313" key="6">
    <source>
        <dbReference type="Proteomes" id="UP000592780"/>
    </source>
</evidence>
<dbReference type="Gene3D" id="3.40.50.880">
    <property type="match status" value="1"/>
</dbReference>
<dbReference type="InterPro" id="IPR029062">
    <property type="entry name" value="Class_I_gatase-like"/>
</dbReference>
<dbReference type="PROSITE" id="PS01124">
    <property type="entry name" value="HTH_ARAC_FAMILY_2"/>
    <property type="match status" value="1"/>
</dbReference>
<dbReference type="Proteomes" id="UP000592780">
    <property type="component" value="Unassembled WGS sequence"/>
</dbReference>
<dbReference type="SUPFAM" id="SSF46689">
    <property type="entry name" value="Homeodomain-like"/>
    <property type="match status" value="1"/>
</dbReference>
<dbReference type="Pfam" id="PF12833">
    <property type="entry name" value="HTH_18"/>
    <property type="match status" value="1"/>
</dbReference>
<dbReference type="InterPro" id="IPR009057">
    <property type="entry name" value="Homeodomain-like_sf"/>
</dbReference>
<evidence type="ECO:0000256" key="1">
    <source>
        <dbReference type="ARBA" id="ARBA00023015"/>
    </source>
</evidence>
<gene>
    <name evidence="5" type="ORF">HDG40_001852</name>
</gene>
<dbReference type="RefSeq" id="WP_260185427.1">
    <property type="nucleotide sequence ID" value="NZ_JACHDD010000003.1"/>
</dbReference>
<dbReference type="SUPFAM" id="SSF52317">
    <property type="entry name" value="Class I glutamine amidotransferase-like"/>
    <property type="match status" value="1"/>
</dbReference>
<dbReference type="AlphaFoldDB" id="A0A7W8Q5I4"/>
<accession>A0A7W8Q5I4</accession>
<dbReference type="PANTHER" id="PTHR43280:SF2">
    <property type="entry name" value="HTH-TYPE TRANSCRIPTIONAL REGULATOR EXSA"/>
    <property type="match status" value="1"/>
</dbReference>
<comment type="caution">
    <text evidence="5">The sequence shown here is derived from an EMBL/GenBank/DDBJ whole genome shotgun (WGS) entry which is preliminary data.</text>
</comment>
<reference evidence="5 6" key="1">
    <citation type="submission" date="2020-08" db="EMBL/GenBank/DDBJ databases">
        <title>Genomic Encyclopedia of Type Strains, Phase IV (KMG-V): Genome sequencing to study the core and pangenomes of soil and plant-associated prokaryotes.</title>
        <authorList>
            <person name="Whitman W."/>
        </authorList>
    </citation>
    <scope>NUCLEOTIDE SEQUENCE [LARGE SCALE GENOMIC DNA]</scope>
    <source>
        <strain evidence="5 6">JPY158</strain>
    </source>
</reference>
<protein>
    <submittedName>
        <fullName evidence="5">Transcriptional regulator GlxA family with amidase domain</fullName>
    </submittedName>
</protein>
<evidence type="ECO:0000259" key="4">
    <source>
        <dbReference type="PROSITE" id="PS01124"/>
    </source>
</evidence>